<keyword evidence="4" id="KW-0249">Electron transport</keyword>
<evidence type="ECO:0000256" key="6">
    <source>
        <dbReference type="ARBA" id="ARBA00023136"/>
    </source>
</evidence>
<dbReference type="InterPro" id="IPR028871">
    <property type="entry name" value="BlueCu_1_BS"/>
</dbReference>
<dbReference type="Pfam" id="PF00127">
    <property type="entry name" value="Copper-bind"/>
    <property type="match status" value="1"/>
</dbReference>
<comment type="cofactor">
    <cofactor evidence="7">
        <name>Cu(2+)</name>
        <dbReference type="ChEBI" id="CHEBI:29036"/>
    </cofactor>
    <text evidence="7">The crystal structure with reduced Cu(1+) has also been determined.</text>
</comment>
<reference evidence="9 10" key="1">
    <citation type="journal article" date="2019" name="Int. J. Syst. Evol. Microbiol.">
        <title>The Global Catalogue of Microorganisms (GCM) 10K type strain sequencing project: providing services to taxonomists for standard genome sequencing and annotation.</title>
        <authorList>
            <consortium name="The Broad Institute Genomics Platform"/>
            <consortium name="The Broad Institute Genome Sequencing Center for Infectious Disease"/>
            <person name="Wu L."/>
            <person name="Ma J."/>
        </authorList>
    </citation>
    <scope>NUCLEOTIDE SEQUENCE [LARGE SCALE GENOMIC DNA]</scope>
    <source>
        <strain evidence="9 10">CGMCC 1.10390</strain>
    </source>
</reference>
<name>A0ABD6DNU2_9EURY</name>
<dbReference type="PANTHER" id="PTHR34192:SF10">
    <property type="entry name" value="PLASTOCYANIN MAJOR ISOFORM, CHLOROPLASTIC-RELATED"/>
    <property type="match status" value="1"/>
</dbReference>
<dbReference type="PROSITE" id="PS00196">
    <property type="entry name" value="COPPER_BLUE"/>
    <property type="match status" value="1"/>
</dbReference>
<dbReference type="Gene3D" id="2.60.40.420">
    <property type="entry name" value="Cupredoxins - blue copper proteins"/>
    <property type="match status" value="1"/>
</dbReference>
<dbReference type="EMBL" id="JBHUDO010000004">
    <property type="protein sequence ID" value="MFD1647702.1"/>
    <property type="molecule type" value="Genomic_DNA"/>
</dbReference>
<feature type="binding site" evidence="7">
    <location>
        <position position="33"/>
    </location>
    <ligand>
        <name>Cu cation</name>
        <dbReference type="ChEBI" id="CHEBI:23378"/>
    </ligand>
</feature>
<feature type="binding site" evidence="7">
    <location>
        <position position="86"/>
    </location>
    <ligand>
        <name>Cu cation</name>
        <dbReference type="ChEBI" id="CHEBI:23378"/>
    </ligand>
</feature>
<dbReference type="InterPro" id="IPR000923">
    <property type="entry name" value="BlueCu_1"/>
</dbReference>
<evidence type="ECO:0000256" key="1">
    <source>
        <dbReference type="ARBA" id="ARBA00004370"/>
    </source>
</evidence>
<evidence type="ECO:0000256" key="5">
    <source>
        <dbReference type="ARBA" id="ARBA00023008"/>
    </source>
</evidence>
<comment type="caution">
    <text evidence="9">The sequence shown here is derived from an EMBL/GenBank/DDBJ whole genome shotgun (WGS) entry which is preliminary data.</text>
</comment>
<keyword evidence="5 7" id="KW-0186">Copper</keyword>
<feature type="binding site" evidence="7">
    <location>
        <position position="94"/>
    </location>
    <ligand>
        <name>Cu cation</name>
        <dbReference type="ChEBI" id="CHEBI:23378"/>
    </ligand>
</feature>
<accession>A0ABD6DNU2</accession>
<keyword evidence="10" id="KW-1185">Reference proteome</keyword>
<dbReference type="InterPro" id="IPR008972">
    <property type="entry name" value="Cupredoxin"/>
</dbReference>
<keyword evidence="2" id="KW-0813">Transport</keyword>
<evidence type="ECO:0000256" key="3">
    <source>
        <dbReference type="ARBA" id="ARBA00022723"/>
    </source>
</evidence>
<evidence type="ECO:0000259" key="8">
    <source>
        <dbReference type="Pfam" id="PF00127"/>
    </source>
</evidence>
<protein>
    <submittedName>
        <fullName evidence="9">Plastocyanin/azurin family copper-binding protein</fullName>
    </submittedName>
</protein>
<dbReference type="AlphaFoldDB" id="A0ABD6DNU2"/>
<sequence length="106" mass="11444">MAAGPEGRLRFVPETVEITVGQTVRWTFESAGHNVTSLPGASEKVRNPDGAEPFASYEGNQHFAIDEVGSTYEHTFDVPGEYVYVCAPHAGQGMVGTVLVTEDDEE</sequence>
<comment type="subcellular location">
    <subcellularLocation>
        <location evidence="1">Membrane</location>
    </subcellularLocation>
</comment>
<dbReference type="PRINTS" id="PR00157">
    <property type="entry name" value="PLASTOCYANIN"/>
</dbReference>
<organism evidence="9 10">
    <name type="scientific">Haloarchaeobius litoreus</name>
    <dbReference type="NCBI Taxonomy" id="755306"/>
    <lineage>
        <taxon>Archaea</taxon>
        <taxon>Methanobacteriati</taxon>
        <taxon>Methanobacteriota</taxon>
        <taxon>Stenosarchaea group</taxon>
        <taxon>Halobacteria</taxon>
        <taxon>Halobacteriales</taxon>
        <taxon>Halorubellaceae</taxon>
        <taxon>Haloarchaeobius</taxon>
    </lineage>
</organism>
<keyword evidence="3 7" id="KW-0479">Metal-binding</keyword>
<evidence type="ECO:0000256" key="7">
    <source>
        <dbReference type="PIRSR" id="PIRSR602387-1"/>
    </source>
</evidence>
<feature type="domain" description="Blue (type 1) copper" evidence="8">
    <location>
        <begin position="5"/>
        <end position="100"/>
    </location>
</feature>
<dbReference type="GO" id="GO:0046872">
    <property type="term" value="F:metal ion binding"/>
    <property type="evidence" value="ECO:0007669"/>
    <property type="project" value="UniProtKB-KW"/>
</dbReference>
<dbReference type="InterPro" id="IPR002387">
    <property type="entry name" value="Plastocyanin"/>
</dbReference>
<keyword evidence="6" id="KW-0472">Membrane</keyword>
<dbReference type="SUPFAM" id="SSF49503">
    <property type="entry name" value="Cupredoxins"/>
    <property type="match status" value="1"/>
</dbReference>
<dbReference type="GO" id="GO:0016020">
    <property type="term" value="C:membrane"/>
    <property type="evidence" value="ECO:0007669"/>
    <property type="project" value="UniProtKB-SubCell"/>
</dbReference>
<evidence type="ECO:0000313" key="9">
    <source>
        <dbReference type="EMBL" id="MFD1647702.1"/>
    </source>
</evidence>
<evidence type="ECO:0000256" key="4">
    <source>
        <dbReference type="ARBA" id="ARBA00022982"/>
    </source>
</evidence>
<gene>
    <name evidence="9" type="ORF">ACFSBL_18580</name>
</gene>
<feature type="binding site" evidence="7">
    <location>
        <position position="89"/>
    </location>
    <ligand>
        <name>Cu cation</name>
        <dbReference type="ChEBI" id="CHEBI:23378"/>
    </ligand>
</feature>
<evidence type="ECO:0000256" key="2">
    <source>
        <dbReference type="ARBA" id="ARBA00022448"/>
    </source>
</evidence>
<dbReference type="PANTHER" id="PTHR34192">
    <property type="entry name" value="PLASTOCYANIN MAJOR ISOFORM, CHLOROPLASTIC-RELATED"/>
    <property type="match status" value="1"/>
</dbReference>
<dbReference type="Proteomes" id="UP001597034">
    <property type="component" value="Unassembled WGS sequence"/>
</dbReference>
<proteinExistence type="predicted"/>
<evidence type="ECO:0000313" key="10">
    <source>
        <dbReference type="Proteomes" id="UP001597034"/>
    </source>
</evidence>
<dbReference type="RefSeq" id="WP_256401818.1">
    <property type="nucleotide sequence ID" value="NZ_JANHJR010000004.1"/>
</dbReference>